<organism evidence="2 3">
    <name type="scientific">Pogonophryne albipinna</name>
    <dbReference type="NCBI Taxonomy" id="1090488"/>
    <lineage>
        <taxon>Eukaryota</taxon>
        <taxon>Metazoa</taxon>
        <taxon>Chordata</taxon>
        <taxon>Craniata</taxon>
        <taxon>Vertebrata</taxon>
        <taxon>Euteleostomi</taxon>
        <taxon>Actinopterygii</taxon>
        <taxon>Neopterygii</taxon>
        <taxon>Teleostei</taxon>
        <taxon>Neoteleostei</taxon>
        <taxon>Acanthomorphata</taxon>
        <taxon>Eupercaria</taxon>
        <taxon>Perciformes</taxon>
        <taxon>Notothenioidei</taxon>
        <taxon>Pogonophryne</taxon>
    </lineage>
</organism>
<dbReference type="AlphaFoldDB" id="A0AAD6BP42"/>
<keyword evidence="3" id="KW-1185">Reference proteome</keyword>
<dbReference type="Proteomes" id="UP001219934">
    <property type="component" value="Unassembled WGS sequence"/>
</dbReference>
<protein>
    <submittedName>
        <fullName evidence="2">Uncharacterized protein</fullName>
    </submittedName>
</protein>
<accession>A0AAD6BP42</accession>
<name>A0AAD6BP42_9TELE</name>
<feature type="region of interest" description="Disordered" evidence="1">
    <location>
        <begin position="170"/>
        <end position="191"/>
    </location>
</feature>
<evidence type="ECO:0000256" key="1">
    <source>
        <dbReference type="SAM" id="MobiDB-lite"/>
    </source>
</evidence>
<proteinExistence type="predicted"/>
<sequence length="289" mass="31187">MAMNSQQTEAMPELRVTLFPIVEPFVKGVTEDQWLLLRSGKPDDATLIVVADLVLEVVTSLTKAILAACTGMKTSVSEESIRSSLGDALSQSIAQALDVASQVEDDSVELCAAVISKEVTESVNSALSTPMHTAECVVLPRRLNVMVGHTCTMLKAFAGKIRIGRCQRRTRQRKLSPAPLEKPLVDNEEPRAESPVSVVSLLIGVQEQSSSGDSVIDIRKQKSLVLAGTLLTQGSTHHRQLVDGSNPSHRIQGLDIRGIELRVPGIRMVKTLKLKLVDLITGSAHGPFT</sequence>
<evidence type="ECO:0000313" key="2">
    <source>
        <dbReference type="EMBL" id="KAJ4945690.1"/>
    </source>
</evidence>
<comment type="caution">
    <text evidence="2">The sequence shown here is derived from an EMBL/GenBank/DDBJ whole genome shotgun (WGS) entry which is preliminary data.</text>
</comment>
<reference evidence="2" key="1">
    <citation type="submission" date="2022-11" db="EMBL/GenBank/DDBJ databases">
        <title>Chromosome-level genome of Pogonophryne albipinna.</title>
        <authorList>
            <person name="Jo E."/>
        </authorList>
    </citation>
    <scope>NUCLEOTIDE SEQUENCE</scope>
    <source>
        <strain evidence="2">SGF0006</strain>
        <tissue evidence="2">Muscle</tissue>
    </source>
</reference>
<evidence type="ECO:0000313" key="3">
    <source>
        <dbReference type="Proteomes" id="UP001219934"/>
    </source>
</evidence>
<dbReference type="EMBL" id="JAPTMU010000003">
    <property type="protein sequence ID" value="KAJ4945690.1"/>
    <property type="molecule type" value="Genomic_DNA"/>
</dbReference>
<gene>
    <name evidence="2" type="ORF">JOQ06_023369</name>
</gene>